<dbReference type="EMBL" id="JH003992">
    <property type="protein sequence ID" value="EGW12758.1"/>
    <property type="molecule type" value="Genomic_DNA"/>
</dbReference>
<organism evidence="2 3">
    <name type="scientific">Cricetulus griseus</name>
    <name type="common">Chinese hamster</name>
    <name type="synonym">Cricetulus barabensis griseus</name>
    <dbReference type="NCBI Taxonomy" id="10029"/>
    <lineage>
        <taxon>Eukaryota</taxon>
        <taxon>Metazoa</taxon>
        <taxon>Chordata</taxon>
        <taxon>Craniata</taxon>
        <taxon>Vertebrata</taxon>
        <taxon>Euteleostomi</taxon>
        <taxon>Mammalia</taxon>
        <taxon>Eutheria</taxon>
        <taxon>Euarchontoglires</taxon>
        <taxon>Glires</taxon>
        <taxon>Rodentia</taxon>
        <taxon>Myomorpha</taxon>
        <taxon>Muroidea</taxon>
        <taxon>Cricetidae</taxon>
        <taxon>Cricetinae</taxon>
        <taxon>Cricetulus</taxon>
    </lineage>
</organism>
<keyword evidence="1" id="KW-0812">Transmembrane</keyword>
<keyword evidence="1" id="KW-0472">Membrane</keyword>
<evidence type="ECO:0000256" key="1">
    <source>
        <dbReference type="SAM" id="Phobius"/>
    </source>
</evidence>
<accession>G3ILD2</accession>
<name>G3ILD2_CRIGR</name>
<keyword evidence="1" id="KW-1133">Transmembrane helix</keyword>
<evidence type="ECO:0000313" key="3">
    <source>
        <dbReference type="Proteomes" id="UP000001075"/>
    </source>
</evidence>
<reference evidence="3" key="1">
    <citation type="journal article" date="2011" name="Nat. Biotechnol.">
        <title>The genomic sequence of the Chinese hamster ovary (CHO)-K1 cell line.</title>
        <authorList>
            <person name="Xu X."/>
            <person name="Nagarajan H."/>
            <person name="Lewis N.E."/>
            <person name="Pan S."/>
            <person name="Cai Z."/>
            <person name="Liu X."/>
            <person name="Chen W."/>
            <person name="Xie M."/>
            <person name="Wang W."/>
            <person name="Hammond S."/>
            <person name="Andersen M.R."/>
            <person name="Neff N."/>
            <person name="Passarelli B."/>
            <person name="Koh W."/>
            <person name="Fan H.C."/>
            <person name="Wang J."/>
            <person name="Gui Y."/>
            <person name="Lee K.H."/>
            <person name="Betenbaugh M.J."/>
            <person name="Quake S.R."/>
            <person name="Famili I."/>
            <person name="Palsson B.O."/>
            <person name="Wang J."/>
        </authorList>
    </citation>
    <scope>NUCLEOTIDE SEQUENCE [LARGE SCALE GENOMIC DNA]</scope>
    <source>
        <strain evidence="3">CHO K1 cell line</strain>
    </source>
</reference>
<feature type="transmembrane region" description="Helical" evidence="1">
    <location>
        <begin position="12"/>
        <end position="36"/>
    </location>
</feature>
<gene>
    <name evidence="2" type="ORF">I79_024696</name>
</gene>
<proteinExistence type="predicted"/>
<dbReference type="InParanoid" id="G3ILD2"/>
<protein>
    <submittedName>
        <fullName evidence="2">Uncharacterized protein</fullName>
    </submittedName>
</protein>
<dbReference type="Proteomes" id="UP000001075">
    <property type="component" value="Unassembled WGS sequence"/>
</dbReference>
<evidence type="ECO:0000313" key="2">
    <source>
        <dbReference type="EMBL" id="EGW12758.1"/>
    </source>
</evidence>
<sequence>MPLLNSPIMIPSVSSLLLCVVCQIASYFFTCCSLLLHSITSQFILFHAFLKKERTTFLLQFLKK</sequence>
<dbReference type="AlphaFoldDB" id="G3ILD2"/>